<evidence type="ECO:0000256" key="3">
    <source>
        <dbReference type="ARBA" id="ARBA00022723"/>
    </source>
</evidence>
<evidence type="ECO:0000313" key="8">
    <source>
        <dbReference type="Proteomes" id="UP000027195"/>
    </source>
</evidence>
<keyword evidence="5 6" id="KW-0456">Lyase</keyword>
<dbReference type="GO" id="GO:0008299">
    <property type="term" value="P:isoprenoid biosynthetic process"/>
    <property type="evidence" value="ECO:0007669"/>
    <property type="project" value="UniProtKB-ARBA"/>
</dbReference>
<dbReference type="OrthoDB" id="2861623at2759"/>
<evidence type="ECO:0000313" key="7">
    <source>
        <dbReference type="EMBL" id="KDQ11797.1"/>
    </source>
</evidence>
<keyword evidence="4 6" id="KW-0460">Magnesium</keyword>
<dbReference type="SUPFAM" id="SSF48576">
    <property type="entry name" value="Terpenoid synthases"/>
    <property type="match status" value="1"/>
</dbReference>
<dbReference type="Pfam" id="PF19086">
    <property type="entry name" value="Terpene_syn_C_2"/>
    <property type="match status" value="1"/>
</dbReference>
<keyword evidence="8" id="KW-1185">Reference proteome</keyword>
<dbReference type="GO" id="GO:0010333">
    <property type="term" value="F:terpene synthase activity"/>
    <property type="evidence" value="ECO:0007669"/>
    <property type="project" value="InterPro"/>
</dbReference>
<dbReference type="GO" id="GO:0046872">
    <property type="term" value="F:metal ion binding"/>
    <property type="evidence" value="ECO:0007669"/>
    <property type="project" value="UniProtKB-KW"/>
</dbReference>
<dbReference type="SFLD" id="SFLDG01020">
    <property type="entry name" value="Terpene_Cyclase_Like_2"/>
    <property type="match status" value="1"/>
</dbReference>
<dbReference type="InParanoid" id="A0A067MIV3"/>
<dbReference type="InterPro" id="IPR034686">
    <property type="entry name" value="Terpene_cyclase-like_2"/>
</dbReference>
<proteinExistence type="inferred from homology"/>
<organism evidence="7 8">
    <name type="scientific">Botryobasidium botryosum (strain FD-172 SS1)</name>
    <dbReference type="NCBI Taxonomy" id="930990"/>
    <lineage>
        <taxon>Eukaryota</taxon>
        <taxon>Fungi</taxon>
        <taxon>Dikarya</taxon>
        <taxon>Basidiomycota</taxon>
        <taxon>Agaricomycotina</taxon>
        <taxon>Agaricomycetes</taxon>
        <taxon>Cantharellales</taxon>
        <taxon>Botryobasidiaceae</taxon>
        <taxon>Botryobasidium</taxon>
    </lineage>
</organism>
<evidence type="ECO:0000256" key="6">
    <source>
        <dbReference type="RuleBase" id="RU366034"/>
    </source>
</evidence>
<evidence type="ECO:0000256" key="2">
    <source>
        <dbReference type="ARBA" id="ARBA00006333"/>
    </source>
</evidence>
<dbReference type="SFLD" id="SFLDS00005">
    <property type="entry name" value="Isoprenoid_Synthase_Type_I"/>
    <property type="match status" value="1"/>
</dbReference>
<protein>
    <recommendedName>
        <fullName evidence="6">Terpene synthase</fullName>
        <ecNumber evidence="6">4.2.3.-</ecNumber>
    </recommendedName>
</protein>
<reference evidence="8" key="1">
    <citation type="journal article" date="2014" name="Proc. Natl. Acad. Sci. U.S.A.">
        <title>Extensive sampling of basidiomycete genomes demonstrates inadequacy of the white-rot/brown-rot paradigm for wood decay fungi.</title>
        <authorList>
            <person name="Riley R."/>
            <person name="Salamov A.A."/>
            <person name="Brown D.W."/>
            <person name="Nagy L.G."/>
            <person name="Floudas D."/>
            <person name="Held B.W."/>
            <person name="Levasseur A."/>
            <person name="Lombard V."/>
            <person name="Morin E."/>
            <person name="Otillar R."/>
            <person name="Lindquist E.A."/>
            <person name="Sun H."/>
            <person name="LaButti K.M."/>
            <person name="Schmutz J."/>
            <person name="Jabbour D."/>
            <person name="Luo H."/>
            <person name="Baker S.E."/>
            <person name="Pisabarro A.G."/>
            <person name="Walton J.D."/>
            <person name="Blanchette R.A."/>
            <person name="Henrissat B."/>
            <person name="Martin F."/>
            <person name="Cullen D."/>
            <person name="Hibbett D.S."/>
            <person name="Grigoriev I.V."/>
        </authorList>
    </citation>
    <scope>NUCLEOTIDE SEQUENCE [LARGE SCALE GENOMIC DNA]</scope>
    <source>
        <strain evidence="8">FD-172 SS1</strain>
    </source>
</reference>
<dbReference type="AlphaFoldDB" id="A0A067MIV3"/>
<dbReference type="EMBL" id="KL198055">
    <property type="protein sequence ID" value="KDQ11797.1"/>
    <property type="molecule type" value="Genomic_DNA"/>
</dbReference>
<name>A0A067MIV3_BOTB1</name>
<evidence type="ECO:0000256" key="5">
    <source>
        <dbReference type="ARBA" id="ARBA00023239"/>
    </source>
</evidence>
<sequence>MSANQQYTIPDFDALFTGWEPTLIINPHYERVRAETDAWLLPYCQWKRNKLANLSALDFTYVTAVTFPGADYEQLKTVSDYFTWAFVYDDRFDVGEFAEDADAAERALAQTYRVLTGDPSADAQDDDEYSYGLDRALKDIWRRAYPGASRGCRERFIKSIEAWFGAVHRQIKGPIKGEVLDVKEQVALRTLSVGDRPCYALTEWVLGLDLPEDAMKDPAMVRIHDSASRLMFLVNDILSWAVEKDDGLTHNTVSLIMVARNVSLQEAVDEVTEMIRKDLIEWQAAKKEMGRYVDDQVRQYILACERWIVGSLHWSFRSKRYYGNDGALVRACRVIHISQAPVRHQPAKAQDVRVDIPSSQTFLPCRSASEPEDGRRKYALYLAAGVTVFQLTRWILPSLNLYVFDN</sequence>
<comment type="cofactor">
    <cofactor evidence="1 6">
        <name>Mg(2+)</name>
        <dbReference type="ChEBI" id="CHEBI:18420"/>
    </cofactor>
</comment>
<dbReference type="Gene3D" id="1.10.600.10">
    <property type="entry name" value="Farnesyl Diphosphate Synthase"/>
    <property type="match status" value="1"/>
</dbReference>
<dbReference type="PANTHER" id="PTHR35201">
    <property type="entry name" value="TERPENE SYNTHASE"/>
    <property type="match status" value="1"/>
</dbReference>
<dbReference type="InterPro" id="IPR008949">
    <property type="entry name" value="Isoprenoid_synthase_dom_sf"/>
</dbReference>
<keyword evidence="3 6" id="KW-0479">Metal-binding</keyword>
<gene>
    <name evidence="7" type="ORF">BOTBODRAFT_189629</name>
</gene>
<evidence type="ECO:0000256" key="1">
    <source>
        <dbReference type="ARBA" id="ARBA00001946"/>
    </source>
</evidence>
<dbReference type="PANTHER" id="PTHR35201:SF4">
    <property type="entry name" value="BETA-PINACENE SYNTHASE-RELATED"/>
    <property type="match status" value="1"/>
</dbReference>
<dbReference type="HOGENOM" id="CLU_042538_2_1_1"/>
<evidence type="ECO:0000256" key="4">
    <source>
        <dbReference type="ARBA" id="ARBA00022842"/>
    </source>
</evidence>
<dbReference type="STRING" id="930990.A0A067MIV3"/>
<dbReference type="EC" id="4.2.3.-" evidence="6"/>
<dbReference type="Proteomes" id="UP000027195">
    <property type="component" value="Unassembled WGS sequence"/>
</dbReference>
<accession>A0A067MIV3</accession>
<comment type="similarity">
    <text evidence="2 6">Belongs to the terpene synthase family.</text>
</comment>